<feature type="chain" id="PRO_5037626283" description="Thioredoxin domain-containing protein" evidence="1">
    <location>
        <begin position="21"/>
        <end position="147"/>
    </location>
</feature>
<sequence length="147" mass="16158">MRKALFLALALALPTLPCSAAEEAFGPQTFQQLQQQVQAPTWLVFSATYCGNCPAVVAGLRRQHAGMPLWLVLTDDGEETHPLPAERRWRFEGHELALRHAVNPQWKGITPYLALLRPGQAPLFALGQPSNAQLQALEKARGKPASK</sequence>
<gene>
    <name evidence="2" type="ORF">I7X39_11645</name>
</gene>
<evidence type="ECO:0008006" key="4">
    <source>
        <dbReference type="Google" id="ProtNLM"/>
    </source>
</evidence>
<protein>
    <recommendedName>
        <fullName evidence="4">Thioredoxin domain-containing protein</fullName>
    </recommendedName>
</protein>
<name>A0A931J123_9BURK</name>
<organism evidence="2 3">
    <name type="scientific">Inhella proteolytica</name>
    <dbReference type="NCBI Taxonomy" id="2795029"/>
    <lineage>
        <taxon>Bacteria</taxon>
        <taxon>Pseudomonadati</taxon>
        <taxon>Pseudomonadota</taxon>
        <taxon>Betaproteobacteria</taxon>
        <taxon>Burkholderiales</taxon>
        <taxon>Sphaerotilaceae</taxon>
        <taxon>Inhella</taxon>
    </lineage>
</organism>
<comment type="caution">
    <text evidence="2">The sequence shown here is derived from an EMBL/GenBank/DDBJ whole genome shotgun (WGS) entry which is preliminary data.</text>
</comment>
<dbReference type="AlphaFoldDB" id="A0A931J123"/>
<proteinExistence type="predicted"/>
<dbReference type="Proteomes" id="UP000613266">
    <property type="component" value="Unassembled WGS sequence"/>
</dbReference>
<keyword evidence="1" id="KW-0732">Signal</keyword>
<feature type="signal peptide" evidence="1">
    <location>
        <begin position="1"/>
        <end position="20"/>
    </location>
</feature>
<dbReference type="EMBL" id="JAEDAK010000007">
    <property type="protein sequence ID" value="MBH9577554.1"/>
    <property type="molecule type" value="Genomic_DNA"/>
</dbReference>
<evidence type="ECO:0000313" key="3">
    <source>
        <dbReference type="Proteomes" id="UP000613266"/>
    </source>
</evidence>
<reference evidence="2" key="1">
    <citation type="submission" date="2020-12" db="EMBL/GenBank/DDBJ databases">
        <title>The genome sequence of Inhella sp. 1Y17.</title>
        <authorList>
            <person name="Liu Y."/>
        </authorList>
    </citation>
    <scope>NUCLEOTIDE SEQUENCE</scope>
    <source>
        <strain evidence="2">1Y17</strain>
    </source>
</reference>
<dbReference type="RefSeq" id="WP_198111328.1">
    <property type="nucleotide sequence ID" value="NZ_JAEDAK010000007.1"/>
</dbReference>
<keyword evidence="3" id="KW-1185">Reference proteome</keyword>
<accession>A0A931J123</accession>
<evidence type="ECO:0000313" key="2">
    <source>
        <dbReference type="EMBL" id="MBH9577554.1"/>
    </source>
</evidence>
<evidence type="ECO:0000256" key="1">
    <source>
        <dbReference type="SAM" id="SignalP"/>
    </source>
</evidence>